<feature type="repeat" description="PPR" evidence="5">
    <location>
        <begin position="337"/>
        <end position="371"/>
    </location>
</feature>
<keyword evidence="8" id="KW-1185">Reference proteome</keyword>
<accession>A0A9P3GEU2</accession>
<dbReference type="OrthoDB" id="185373at2759"/>
<evidence type="ECO:0000256" key="2">
    <source>
        <dbReference type="ARBA" id="ARBA00022737"/>
    </source>
</evidence>
<comment type="similarity">
    <text evidence="1">Belongs to the CCM1 family.</text>
</comment>
<name>A0A9P3GEU2_9APHY</name>
<comment type="subunit">
    <text evidence="4">Binds to mitochondrial small subunit 15S rRNA.</text>
</comment>
<evidence type="ECO:0008006" key="9">
    <source>
        <dbReference type="Google" id="ProtNLM"/>
    </source>
</evidence>
<dbReference type="InterPro" id="IPR002885">
    <property type="entry name" value="PPR_rpt"/>
</dbReference>
<dbReference type="EMBL" id="BPQB01000026">
    <property type="protein sequence ID" value="GJE92434.1"/>
    <property type="molecule type" value="Genomic_DNA"/>
</dbReference>
<evidence type="ECO:0000313" key="8">
    <source>
        <dbReference type="Proteomes" id="UP000703269"/>
    </source>
</evidence>
<feature type="region of interest" description="Disordered" evidence="6">
    <location>
        <begin position="604"/>
        <end position="624"/>
    </location>
</feature>
<comment type="caution">
    <text evidence="7">The sequence shown here is derived from an EMBL/GenBank/DDBJ whole genome shotgun (WGS) entry which is preliminary data.</text>
</comment>
<dbReference type="Proteomes" id="UP000703269">
    <property type="component" value="Unassembled WGS sequence"/>
</dbReference>
<dbReference type="PANTHER" id="PTHR47447">
    <property type="entry name" value="OS03G0856100 PROTEIN"/>
    <property type="match status" value="1"/>
</dbReference>
<organism evidence="7 8">
    <name type="scientific">Phanerochaete sordida</name>
    <dbReference type="NCBI Taxonomy" id="48140"/>
    <lineage>
        <taxon>Eukaryota</taxon>
        <taxon>Fungi</taxon>
        <taxon>Dikarya</taxon>
        <taxon>Basidiomycota</taxon>
        <taxon>Agaricomycotina</taxon>
        <taxon>Agaricomycetes</taxon>
        <taxon>Polyporales</taxon>
        <taxon>Phanerochaetaceae</taxon>
        <taxon>Phanerochaete</taxon>
    </lineage>
</organism>
<evidence type="ECO:0000256" key="4">
    <source>
        <dbReference type="ARBA" id="ARBA00044511"/>
    </source>
</evidence>
<evidence type="ECO:0000256" key="1">
    <source>
        <dbReference type="ARBA" id="ARBA00006192"/>
    </source>
</evidence>
<comment type="function">
    <text evidence="3">Regulates mitochondrial small subunit maturation by controlling 15S rRNA 5'-end processing. Localizes to the 5' precursor of the 15S rRNA in a position that is subsequently occupied by mS47 in the mature yeast mtSSU. Uses structure and sequence-specific RNA recognition, binding to a single-stranded region of the precursor and specifically recognizing bases -6 to -1. The exchange of Ccm1 for mS47 is coupled to the irreversible removal of precursor rRNA that is accompanied by conformational changes of the mitoribosomal proteins uS5m and mS26. These conformational changes signal completion of 5'-end rRNA processing through protection of the mature 5'-end of the 15S rRNA and stabilization of mS47. The removal of the 5' precursor together with the dissociation of Ccm1 may be catalyzed by the 5'-3' exoribonuclease Pet127. Involved in the specific removal of group I introns in mitochondrial encoded transcripts.</text>
</comment>
<keyword evidence="2" id="KW-0677">Repeat</keyword>
<dbReference type="Gene3D" id="1.25.40.10">
    <property type="entry name" value="Tetratricopeptide repeat domain"/>
    <property type="match status" value="2"/>
</dbReference>
<dbReference type="AlphaFoldDB" id="A0A9P3GEU2"/>
<feature type="region of interest" description="Disordered" evidence="6">
    <location>
        <begin position="80"/>
        <end position="104"/>
    </location>
</feature>
<feature type="compositionally biased region" description="Basic and acidic residues" evidence="6">
    <location>
        <begin position="615"/>
        <end position="624"/>
    </location>
</feature>
<sequence>MAEMHHASLATSRLRDSYSELPENVLDAIDDFLAHLAALGSDLTAKTRIEYLIERGDLDSALKFSSRIANVMVALNAKNDSSADPPVPAGSTPSRPANGPREFGLKPPLTAHIITICIMKGTLRPLLQHDLTYAATGFRFEELKVAVAANAEQFKLSREQHLTWAGRCRTLGIVALPWDAFQTYISTEFFRPGRMDAVQLARSIMQELEDAEPCIVVGNPRSDAERDAVYLSEAHWASLAQRLIQSGDADVATALCEALERVVGHTPPRVQAALIEGFASAQQFNRVRDCWTMYSNRPGASDAVVYRAYIDALFREGRSEDALDALERFAAEAAPDATSVFNVVLDWLVREARVDEAHAMLKRMEDTGPAPDTASYNAFLRGNTDYDAITGVLRAMDERDVPADAETAALLLAACHPTPDRAPAFALDRLKKAQPVDLAACEDILRRLTQLDDDAAFDAARALLARMRTYGGALAPTLDTYVTVLSGVERRTWHDSAAAGRHRLALMGGINWRRFPAEEWEAGIKHLIRACCVNPGPDAMQHAMGYYREYIRARGNTRPPDWIIWGTLMSELLRRKQYAEVAWMMDDIDKTDLSPSLQALLAEAERSVKGRKQSRATDEEKRDV</sequence>
<evidence type="ECO:0000256" key="5">
    <source>
        <dbReference type="PROSITE-ProRule" id="PRU00708"/>
    </source>
</evidence>
<dbReference type="NCBIfam" id="TIGR00756">
    <property type="entry name" value="PPR"/>
    <property type="match status" value="1"/>
</dbReference>
<dbReference type="PANTHER" id="PTHR47447:SF17">
    <property type="entry name" value="OS12G0638900 PROTEIN"/>
    <property type="match status" value="1"/>
</dbReference>
<dbReference type="PROSITE" id="PS51375">
    <property type="entry name" value="PPR"/>
    <property type="match status" value="1"/>
</dbReference>
<gene>
    <name evidence="7" type="ORF">PsYK624_085880</name>
</gene>
<dbReference type="Pfam" id="PF01535">
    <property type="entry name" value="PPR"/>
    <property type="match status" value="1"/>
</dbReference>
<reference evidence="7 8" key="1">
    <citation type="submission" date="2021-08" db="EMBL/GenBank/DDBJ databases">
        <title>Draft Genome Sequence of Phanerochaete sordida strain YK-624.</title>
        <authorList>
            <person name="Mori T."/>
            <person name="Dohra H."/>
            <person name="Suzuki T."/>
            <person name="Kawagishi H."/>
            <person name="Hirai H."/>
        </authorList>
    </citation>
    <scope>NUCLEOTIDE SEQUENCE [LARGE SCALE GENOMIC DNA]</scope>
    <source>
        <strain evidence="7 8">YK-624</strain>
    </source>
</reference>
<proteinExistence type="inferred from homology"/>
<evidence type="ECO:0000256" key="6">
    <source>
        <dbReference type="SAM" id="MobiDB-lite"/>
    </source>
</evidence>
<dbReference type="InterPro" id="IPR011990">
    <property type="entry name" value="TPR-like_helical_dom_sf"/>
</dbReference>
<evidence type="ECO:0000256" key="3">
    <source>
        <dbReference type="ARBA" id="ARBA00044493"/>
    </source>
</evidence>
<protein>
    <recommendedName>
        <fullName evidence="9">Pentacotripeptide-repeat region of PRORP domain-containing protein</fullName>
    </recommendedName>
</protein>
<evidence type="ECO:0000313" key="7">
    <source>
        <dbReference type="EMBL" id="GJE92434.1"/>
    </source>
</evidence>